<dbReference type="EMBL" id="JAVXUO010001019">
    <property type="protein sequence ID" value="KAK2986996.1"/>
    <property type="molecule type" value="Genomic_DNA"/>
</dbReference>
<comment type="caution">
    <text evidence="4">The sequence shown here is derived from an EMBL/GenBank/DDBJ whole genome shotgun (WGS) entry which is preliminary data.</text>
</comment>
<dbReference type="Gene3D" id="1.10.510.10">
    <property type="entry name" value="Transferase(Phosphotransferase) domain 1"/>
    <property type="match status" value="1"/>
</dbReference>
<feature type="domain" description="Serine-threonine/tyrosine-protein kinase catalytic" evidence="3">
    <location>
        <begin position="18"/>
        <end position="105"/>
    </location>
</feature>
<dbReference type="Proteomes" id="UP001187471">
    <property type="component" value="Unassembled WGS sequence"/>
</dbReference>
<keyword evidence="2" id="KW-0067">ATP-binding</keyword>
<name>A0AA88RWD6_9ASTE</name>
<dbReference type="GO" id="GO:0005524">
    <property type="term" value="F:ATP binding"/>
    <property type="evidence" value="ECO:0007669"/>
    <property type="project" value="UniProtKB-KW"/>
</dbReference>
<reference evidence="4" key="1">
    <citation type="submission" date="2022-12" db="EMBL/GenBank/DDBJ databases">
        <title>Draft genome assemblies for two species of Escallonia (Escalloniales).</title>
        <authorList>
            <person name="Chanderbali A."/>
            <person name="Dervinis C."/>
            <person name="Anghel I."/>
            <person name="Soltis D."/>
            <person name="Soltis P."/>
            <person name="Zapata F."/>
        </authorList>
    </citation>
    <scope>NUCLEOTIDE SEQUENCE</scope>
    <source>
        <strain evidence="4">UCBG92.1500</strain>
        <tissue evidence="4">Leaf</tissue>
    </source>
</reference>
<dbReference type="GO" id="GO:0004672">
    <property type="term" value="F:protein kinase activity"/>
    <property type="evidence" value="ECO:0007669"/>
    <property type="project" value="InterPro"/>
</dbReference>
<keyword evidence="1" id="KW-0547">Nucleotide-binding</keyword>
<dbReference type="InterPro" id="IPR001245">
    <property type="entry name" value="Ser-Thr/Tyr_kinase_cat_dom"/>
</dbReference>
<protein>
    <recommendedName>
        <fullName evidence="3">Serine-threonine/tyrosine-protein kinase catalytic domain-containing protein</fullName>
    </recommendedName>
</protein>
<evidence type="ECO:0000259" key="3">
    <source>
        <dbReference type="Pfam" id="PF07714"/>
    </source>
</evidence>
<dbReference type="Pfam" id="PF07714">
    <property type="entry name" value="PK_Tyr_Ser-Thr"/>
    <property type="match status" value="1"/>
</dbReference>
<evidence type="ECO:0000256" key="2">
    <source>
        <dbReference type="ARBA" id="ARBA00022840"/>
    </source>
</evidence>
<organism evidence="4 5">
    <name type="scientific">Escallonia rubra</name>
    <dbReference type="NCBI Taxonomy" id="112253"/>
    <lineage>
        <taxon>Eukaryota</taxon>
        <taxon>Viridiplantae</taxon>
        <taxon>Streptophyta</taxon>
        <taxon>Embryophyta</taxon>
        <taxon>Tracheophyta</taxon>
        <taxon>Spermatophyta</taxon>
        <taxon>Magnoliopsida</taxon>
        <taxon>eudicotyledons</taxon>
        <taxon>Gunneridae</taxon>
        <taxon>Pentapetalae</taxon>
        <taxon>asterids</taxon>
        <taxon>campanulids</taxon>
        <taxon>Escalloniales</taxon>
        <taxon>Escalloniaceae</taxon>
        <taxon>Escallonia</taxon>
    </lineage>
</organism>
<sequence>MERDAKNCCGKDHGFHGSECFVTFQASRESDVYSFGVSALEIACGRKAVGLQKEENQINMVEWVRDLYGMGKLPETDFDQQEMECLMIARLWCAHPDNNLRPSMKR</sequence>
<gene>
    <name evidence="4" type="ORF">RJ640_024894</name>
</gene>
<keyword evidence="5" id="KW-1185">Reference proteome</keyword>
<proteinExistence type="predicted"/>
<evidence type="ECO:0000256" key="1">
    <source>
        <dbReference type="ARBA" id="ARBA00022741"/>
    </source>
</evidence>
<accession>A0AA88RWD6</accession>
<dbReference type="InterPro" id="IPR011009">
    <property type="entry name" value="Kinase-like_dom_sf"/>
</dbReference>
<dbReference type="SUPFAM" id="SSF56112">
    <property type="entry name" value="Protein kinase-like (PK-like)"/>
    <property type="match status" value="1"/>
</dbReference>
<dbReference type="AlphaFoldDB" id="A0AA88RWD6"/>
<dbReference type="InterPro" id="IPR050528">
    <property type="entry name" value="L-type_Lectin-RKs"/>
</dbReference>
<evidence type="ECO:0000313" key="4">
    <source>
        <dbReference type="EMBL" id="KAK2986996.1"/>
    </source>
</evidence>
<evidence type="ECO:0000313" key="5">
    <source>
        <dbReference type="Proteomes" id="UP001187471"/>
    </source>
</evidence>
<dbReference type="PANTHER" id="PTHR27007">
    <property type="match status" value="1"/>
</dbReference>